<protein>
    <submittedName>
        <fullName evidence="6">Uncharacterized protein</fullName>
    </submittedName>
</protein>
<sequence length="217" mass="23782">MKKHGTGYRKRHGHRKLGIMLEMPVILIAAGLLEKVVLLGAPITDRDENWESARKLIRLCAYLAAEAGLTGYKMARTIGAIEEFEFEAIGENHYPGLPVVGILVSGLAFQEEVLYALQWESEHLIALSTAVQEWLTSIAAIAMELLKDGAMLTVLSTLLAALALPATLLTATNFIDSQWTVALDTSDGAGKLLADYLLKGLLGNRYKILIPDYEYIL</sequence>
<evidence type="ECO:0000256" key="5">
    <source>
        <dbReference type="SAM" id="Phobius"/>
    </source>
</evidence>
<feature type="transmembrane region" description="Helical" evidence="5">
    <location>
        <begin position="149"/>
        <end position="169"/>
    </location>
</feature>
<comment type="subcellular location">
    <subcellularLocation>
        <location evidence="1">Membrane</location>
        <topology evidence="1">Multi-pass membrane protein</topology>
    </subcellularLocation>
</comment>
<dbReference type="PANTHER" id="PTHR17920:SF24">
    <property type="entry name" value="ALPHA_BETA HYDROLASE-RELATED"/>
    <property type="match status" value="1"/>
</dbReference>
<feature type="transmembrane region" description="Helical" evidence="5">
    <location>
        <begin position="21"/>
        <end position="43"/>
    </location>
</feature>
<name>A0AAN8W576_9MAGN</name>
<keyword evidence="2 5" id="KW-0812">Transmembrane</keyword>
<dbReference type="InterPro" id="IPR007941">
    <property type="entry name" value="DUF726"/>
</dbReference>
<dbReference type="PANTHER" id="PTHR17920">
    <property type="entry name" value="TRANSMEMBRANE AND COILED-COIL DOMAIN-CONTAINING PROTEIN 4 TMCO4"/>
    <property type="match status" value="1"/>
</dbReference>
<evidence type="ECO:0000256" key="1">
    <source>
        <dbReference type="ARBA" id="ARBA00004141"/>
    </source>
</evidence>
<reference evidence="6 7" key="1">
    <citation type="submission" date="2023-12" db="EMBL/GenBank/DDBJ databases">
        <title>A high-quality genome assembly for Dillenia turbinata (Dilleniales).</title>
        <authorList>
            <person name="Chanderbali A."/>
        </authorList>
    </citation>
    <scope>NUCLEOTIDE SEQUENCE [LARGE SCALE GENOMIC DNA]</scope>
    <source>
        <strain evidence="6">LSX21</strain>
        <tissue evidence="6">Leaf</tissue>
    </source>
</reference>
<accession>A0AAN8W576</accession>
<keyword evidence="3 5" id="KW-1133">Transmembrane helix</keyword>
<comment type="caution">
    <text evidence="6">The sequence shown here is derived from an EMBL/GenBank/DDBJ whole genome shotgun (WGS) entry which is preliminary data.</text>
</comment>
<dbReference type="EMBL" id="JBAMMX010000005">
    <property type="protein sequence ID" value="KAK6939387.1"/>
    <property type="molecule type" value="Genomic_DNA"/>
</dbReference>
<evidence type="ECO:0000256" key="4">
    <source>
        <dbReference type="ARBA" id="ARBA00023136"/>
    </source>
</evidence>
<dbReference type="AlphaFoldDB" id="A0AAN8W576"/>
<keyword evidence="4 5" id="KW-0472">Membrane</keyword>
<keyword evidence="7" id="KW-1185">Reference proteome</keyword>
<dbReference type="Proteomes" id="UP001370490">
    <property type="component" value="Unassembled WGS sequence"/>
</dbReference>
<evidence type="ECO:0000313" key="6">
    <source>
        <dbReference type="EMBL" id="KAK6939387.1"/>
    </source>
</evidence>
<organism evidence="6 7">
    <name type="scientific">Dillenia turbinata</name>
    <dbReference type="NCBI Taxonomy" id="194707"/>
    <lineage>
        <taxon>Eukaryota</taxon>
        <taxon>Viridiplantae</taxon>
        <taxon>Streptophyta</taxon>
        <taxon>Embryophyta</taxon>
        <taxon>Tracheophyta</taxon>
        <taxon>Spermatophyta</taxon>
        <taxon>Magnoliopsida</taxon>
        <taxon>eudicotyledons</taxon>
        <taxon>Gunneridae</taxon>
        <taxon>Pentapetalae</taxon>
        <taxon>Dilleniales</taxon>
        <taxon>Dilleniaceae</taxon>
        <taxon>Dillenia</taxon>
    </lineage>
</organism>
<dbReference type="Pfam" id="PF05277">
    <property type="entry name" value="DUF726"/>
    <property type="match status" value="1"/>
</dbReference>
<evidence type="ECO:0000256" key="3">
    <source>
        <dbReference type="ARBA" id="ARBA00022989"/>
    </source>
</evidence>
<dbReference type="GO" id="GO:0016020">
    <property type="term" value="C:membrane"/>
    <property type="evidence" value="ECO:0007669"/>
    <property type="project" value="UniProtKB-SubCell"/>
</dbReference>
<proteinExistence type="predicted"/>
<gene>
    <name evidence="6" type="ORF">RJ641_028918</name>
</gene>
<evidence type="ECO:0000313" key="7">
    <source>
        <dbReference type="Proteomes" id="UP001370490"/>
    </source>
</evidence>
<evidence type="ECO:0000256" key="2">
    <source>
        <dbReference type="ARBA" id="ARBA00022692"/>
    </source>
</evidence>